<keyword evidence="2" id="KW-1133">Transmembrane helix</keyword>
<dbReference type="PANTHER" id="PTHR10566:SF113">
    <property type="entry name" value="PROTEIN ACTIVITY OF BC1 COMPLEX KINASE 7, CHLOROPLASTIC"/>
    <property type="match status" value="1"/>
</dbReference>
<evidence type="ECO:0000313" key="5">
    <source>
        <dbReference type="Proteomes" id="UP000051576"/>
    </source>
</evidence>
<dbReference type="InterPro" id="IPR004147">
    <property type="entry name" value="ABC1_dom"/>
</dbReference>
<dbReference type="EMBL" id="AYYX01000059">
    <property type="protein sequence ID" value="KRM85815.1"/>
    <property type="molecule type" value="Genomic_DNA"/>
</dbReference>
<keyword evidence="2" id="KW-0812">Transmembrane</keyword>
<accession>A0A0R2C2Z6</accession>
<dbReference type="Proteomes" id="UP000051576">
    <property type="component" value="Unassembled WGS sequence"/>
</dbReference>
<keyword evidence="4" id="KW-0418">Kinase</keyword>
<evidence type="ECO:0000259" key="3">
    <source>
        <dbReference type="Pfam" id="PF03109"/>
    </source>
</evidence>
<gene>
    <name evidence="4" type="ORF">FD21_GL001731</name>
</gene>
<evidence type="ECO:0000256" key="2">
    <source>
        <dbReference type="SAM" id="Phobius"/>
    </source>
</evidence>
<keyword evidence="2" id="KW-0472">Membrane</keyword>
<dbReference type="Pfam" id="PF03109">
    <property type="entry name" value="ABC1"/>
    <property type="match status" value="1"/>
</dbReference>
<dbReference type="CDD" id="cd05121">
    <property type="entry name" value="ABC1_ADCK3-like"/>
    <property type="match status" value="1"/>
</dbReference>
<protein>
    <submittedName>
        <fullName evidence="4">ABC1 family protein kinase</fullName>
    </submittedName>
</protein>
<feature type="transmembrane region" description="Helical" evidence="2">
    <location>
        <begin position="546"/>
        <end position="567"/>
    </location>
</feature>
<dbReference type="InterPro" id="IPR050154">
    <property type="entry name" value="UbiB_kinase"/>
</dbReference>
<dbReference type="InterPro" id="IPR011009">
    <property type="entry name" value="Kinase-like_dom_sf"/>
</dbReference>
<reference evidence="4 5" key="1">
    <citation type="journal article" date="2015" name="Genome Announc.">
        <title>Expanding the biotechnology potential of lactobacilli through comparative genomics of 213 strains and associated genera.</title>
        <authorList>
            <person name="Sun Z."/>
            <person name="Harris H.M."/>
            <person name="McCann A."/>
            <person name="Guo C."/>
            <person name="Argimon S."/>
            <person name="Zhang W."/>
            <person name="Yang X."/>
            <person name="Jeffery I.B."/>
            <person name="Cooney J.C."/>
            <person name="Kagawa T.F."/>
            <person name="Liu W."/>
            <person name="Song Y."/>
            <person name="Salvetti E."/>
            <person name="Wrobel A."/>
            <person name="Rasinkangas P."/>
            <person name="Parkhill J."/>
            <person name="Rea M.C."/>
            <person name="O'Sullivan O."/>
            <person name="Ritari J."/>
            <person name="Douillard F.P."/>
            <person name="Paul Ross R."/>
            <person name="Yang R."/>
            <person name="Briner A.E."/>
            <person name="Felis G.E."/>
            <person name="de Vos W.M."/>
            <person name="Barrangou R."/>
            <person name="Klaenhammer T.R."/>
            <person name="Caufield P.W."/>
            <person name="Cui Y."/>
            <person name="Zhang H."/>
            <person name="O'Toole P.W."/>
        </authorList>
    </citation>
    <scope>NUCLEOTIDE SEQUENCE [LARGE SCALE GENOMIC DNA]</scope>
    <source>
        <strain evidence="4 5">DSM 20605</strain>
    </source>
</reference>
<dbReference type="OrthoDB" id="9795390at2"/>
<keyword evidence="4" id="KW-0808">Transferase</keyword>
<dbReference type="STRING" id="1133569.FD21_GL001731"/>
<evidence type="ECO:0000313" key="4">
    <source>
        <dbReference type="EMBL" id="KRM85815.1"/>
    </source>
</evidence>
<dbReference type="PANTHER" id="PTHR10566">
    <property type="entry name" value="CHAPERONE-ACTIVITY OF BC1 COMPLEX CABC1 -RELATED"/>
    <property type="match status" value="1"/>
</dbReference>
<dbReference type="eggNOG" id="COG0661">
    <property type="taxonomic scope" value="Bacteria"/>
</dbReference>
<evidence type="ECO:0000256" key="1">
    <source>
        <dbReference type="ARBA" id="ARBA00009670"/>
    </source>
</evidence>
<dbReference type="PATRIC" id="fig|1133569.4.peg.1875"/>
<organism evidence="4 5">
    <name type="scientific">Liquorilactobacillus vini DSM 20605</name>
    <dbReference type="NCBI Taxonomy" id="1133569"/>
    <lineage>
        <taxon>Bacteria</taxon>
        <taxon>Bacillati</taxon>
        <taxon>Bacillota</taxon>
        <taxon>Bacilli</taxon>
        <taxon>Lactobacillales</taxon>
        <taxon>Lactobacillaceae</taxon>
        <taxon>Liquorilactobacillus</taxon>
    </lineage>
</organism>
<feature type="domain" description="ABC1 atypical kinase-like" evidence="3">
    <location>
        <begin position="81"/>
        <end position="359"/>
    </location>
</feature>
<feature type="transmembrane region" description="Helical" evidence="2">
    <location>
        <begin position="521"/>
        <end position="540"/>
    </location>
</feature>
<comment type="caution">
    <text evidence="4">The sequence shown here is derived from an EMBL/GenBank/DDBJ whole genome shotgun (WGS) entry which is preliminary data.</text>
</comment>
<proteinExistence type="inferred from homology"/>
<dbReference type="AlphaFoldDB" id="A0A0R2C2Z6"/>
<dbReference type="SUPFAM" id="SSF56112">
    <property type="entry name" value="Protein kinase-like (PK-like)"/>
    <property type="match status" value="1"/>
</dbReference>
<name>A0A0R2C2Z6_9LACO</name>
<dbReference type="RefSeq" id="WP_010579792.1">
    <property type="nucleotide sequence ID" value="NZ_AHYZ01000037.1"/>
</dbReference>
<sequence>MTEEAENEITEITHKNQRMRLLEIVRIMRKHDFIRNFLKQQHPTEIRQALEELGPTFIKAGQLLSTRPDLISPAFIKEFRKLQDDVTADSFATVEKIFAEQTGKQIDQVFIKFEKQPFASASIGQTHRAILKNGTRVVVKIQHPDVEKLVATDLALFSQALKIVKFVPDISFVDPVEVFEEVRRSLLSEINTENEIHNGTRFYQLNNHHGIFLVPRVYEKFSTQKILVNDEMPGISIKEIADQKLSQDPATAKKQQQTRTFLARALVENFIKQVFVDNFFHADPHPGNILFWKIPKFEPHIRPNLGQQLHARLKPQTNLPDYRLIYLDFGMMGKLTPNLADGIANVVIALNTKEPRSIGQALLTICNRTGEVDQEDFYDQLAVFLTPYLHSGLGEIDFPTFIYEIISLCRQNNLQAKPEVTLLIKAFGLLEGLVAQLDPELSMMDVARPFGRKYLRQKFNFRNDTEDTLLNLLNATKALPRLPIKAEKVLDLLLQGQGRMNIRYKGQEHLLNRFEQIVNRLMVTIVLAAIILSSSLLVQGSAGHPTIYKIGVTGYLISFLIIVLLILDEMRRYFKHKK</sequence>
<dbReference type="GO" id="GO:0016301">
    <property type="term" value="F:kinase activity"/>
    <property type="evidence" value="ECO:0007669"/>
    <property type="project" value="UniProtKB-KW"/>
</dbReference>
<comment type="similarity">
    <text evidence="1">Belongs to the protein kinase superfamily. ADCK protein kinase family.</text>
</comment>
<keyword evidence="5" id="KW-1185">Reference proteome</keyword>